<dbReference type="Proteomes" id="UP000639403">
    <property type="component" value="Unassembled WGS sequence"/>
</dbReference>
<dbReference type="EMBL" id="JADOXO010000784">
    <property type="protein sequence ID" value="KAF9800353.1"/>
    <property type="molecule type" value="Genomic_DNA"/>
</dbReference>
<feature type="region of interest" description="Disordered" evidence="1">
    <location>
        <begin position="26"/>
        <end position="123"/>
    </location>
</feature>
<proteinExistence type="predicted"/>
<name>A0A8H7TWU7_9APHY</name>
<evidence type="ECO:0000313" key="2">
    <source>
        <dbReference type="EMBL" id="KAF9800353.1"/>
    </source>
</evidence>
<reference evidence="2" key="1">
    <citation type="submission" date="2020-11" db="EMBL/GenBank/DDBJ databases">
        <authorList>
            <person name="Koelle M."/>
            <person name="Horta M.A.C."/>
            <person name="Nowrousian M."/>
            <person name="Ohm R.A."/>
            <person name="Benz P."/>
            <person name="Pilgard A."/>
        </authorList>
    </citation>
    <scope>NUCLEOTIDE SEQUENCE</scope>
    <source>
        <strain evidence="2">FPRL280</strain>
    </source>
</reference>
<protein>
    <submittedName>
        <fullName evidence="2">Uncharacterized protein</fullName>
    </submittedName>
</protein>
<comment type="caution">
    <text evidence="2">The sequence shown here is derived from an EMBL/GenBank/DDBJ whole genome shotgun (WGS) entry which is preliminary data.</text>
</comment>
<evidence type="ECO:0000313" key="3">
    <source>
        <dbReference type="Proteomes" id="UP000639403"/>
    </source>
</evidence>
<organism evidence="2 3">
    <name type="scientific">Rhodonia placenta</name>
    <dbReference type="NCBI Taxonomy" id="104341"/>
    <lineage>
        <taxon>Eukaryota</taxon>
        <taxon>Fungi</taxon>
        <taxon>Dikarya</taxon>
        <taxon>Basidiomycota</taxon>
        <taxon>Agaricomycotina</taxon>
        <taxon>Agaricomycetes</taxon>
        <taxon>Polyporales</taxon>
        <taxon>Adustoporiaceae</taxon>
        <taxon>Rhodonia</taxon>
    </lineage>
</organism>
<feature type="compositionally biased region" description="Basic and acidic residues" evidence="1">
    <location>
        <begin position="61"/>
        <end position="73"/>
    </location>
</feature>
<dbReference type="AlphaFoldDB" id="A0A8H7TWU7"/>
<evidence type="ECO:0000256" key="1">
    <source>
        <dbReference type="SAM" id="MobiDB-lite"/>
    </source>
</evidence>
<gene>
    <name evidence="2" type="ORF">IEO21_10378</name>
</gene>
<reference evidence="2" key="2">
    <citation type="journal article" name="Front. Microbiol.">
        <title>Degradative Capacity of Two Strains of Rhodonia placenta: From Phenotype to Genotype.</title>
        <authorList>
            <person name="Kolle M."/>
            <person name="Horta M.A.C."/>
            <person name="Nowrousian M."/>
            <person name="Ohm R.A."/>
            <person name="Benz J.P."/>
            <person name="Pilgard A."/>
        </authorList>
    </citation>
    <scope>NUCLEOTIDE SEQUENCE</scope>
    <source>
        <strain evidence="2">FPRL280</strain>
    </source>
</reference>
<accession>A0A8H7TWU7</accession>
<sequence>MRSWDRNRSHSMTVFPLYCRGSRSLSVSLSGGDAGDDINGDKGDGGLPTGKDGYCDCPPGELREEQVLERPRSGDGGGGDRGSPEVGWPKNALECCGAQTSGSFPTAAPRRTGGLLEGSLQTL</sequence>